<dbReference type="Pfam" id="PF02458">
    <property type="entry name" value="Transferase"/>
    <property type="match status" value="1"/>
</dbReference>
<dbReference type="Proteomes" id="UP001141552">
    <property type="component" value="Unassembled WGS sequence"/>
</dbReference>
<keyword evidence="4" id="KW-1185">Reference proteome</keyword>
<accession>A0A9Q0JQK0</accession>
<gene>
    <name evidence="3" type="ORF">Tsubulata_022563</name>
</gene>
<dbReference type="PANTHER" id="PTHR31147:SF66">
    <property type="entry name" value="OS05G0315700 PROTEIN"/>
    <property type="match status" value="1"/>
</dbReference>
<sequence length="441" mass="48901">MALASSPTSLVFKVERREPELIIPAEPTPHEFKYLSDIDDQEGLRFHIPLVSFYPNKPSMQGKDPAKVIREAVAKTLVFYYPFAGRLREGPNRKLMVECTGEGILFIEADADATLQHFGDSIHPPFPCLDELLFDVPGSSECLDCPLVLIQVTRLRCGGFIFAFRYNHTMSDASGVLQFICAIGEMARGAHAPSIPAPWERHILCASIPPRVTCRHREYEEVPASTKGTIMPIDHIAHKPLFFGPEEISALRRLVPPHLSGCSTFEVLTACLWKCRTIALQPHPEEEMRLICAVNARKIFNPPLPLGYYGNSFGLPVAVATAGDLAKNPLGFALELMKKTKAEVTEEYMRSLASLMVTRGRPRFTIAGTYAVSDVRYAGSEALDIGWGKAIYAGPAKHGVESSFYIPYANNKGEKGILVLLCLPRPAMEIFERKLAKMLKD</sequence>
<comment type="caution">
    <text evidence="3">The sequence shown here is derived from an EMBL/GenBank/DDBJ whole genome shotgun (WGS) entry which is preliminary data.</text>
</comment>
<dbReference type="Gene3D" id="3.30.559.10">
    <property type="entry name" value="Chloramphenicol acetyltransferase-like domain"/>
    <property type="match status" value="2"/>
</dbReference>
<reference evidence="3" key="1">
    <citation type="submission" date="2022-02" db="EMBL/GenBank/DDBJ databases">
        <authorList>
            <person name="Henning P.M."/>
            <person name="McCubbin A.G."/>
            <person name="Shore J.S."/>
        </authorList>
    </citation>
    <scope>NUCLEOTIDE SEQUENCE</scope>
    <source>
        <strain evidence="3">F60SS</strain>
        <tissue evidence="3">Leaves</tissue>
    </source>
</reference>
<dbReference type="OrthoDB" id="1483986at2759"/>
<protein>
    <recommendedName>
        <fullName evidence="5">Benzyl alcohol O-benzoyltransferase</fullName>
    </recommendedName>
</protein>
<evidence type="ECO:0000256" key="1">
    <source>
        <dbReference type="ARBA" id="ARBA00009861"/>
    </source>
</evidence>
<dbReference type="GO" id="GO:0016740">
    <property type="term" value="F:transferase activity"/>
    <property type="evidence" value="ECO:0007669"/>
    <property type="project" value="UniProtKB-KW"/>
</dbReference>
<comment type="similarity">
    <text evidence="1">Belongs to the plant acyltransferase family.</text>
</comment>
<evidence type="ECO:0008006" key="5">
    <source>
        <dbReference type="Google" id="ProtNLM"/>
    </source>
</evidence>
<proteinExistence type="inferred from homology"/>
<evidence type="ECO:0000313" key="4">
    <source>
        <dbReference type="Proteomes" id="UP001141552"/>
    </source>
</evidence>
<dbReference type="PANTHER" id="PTHR31147">
    <property type="entry name" value="ACYL TRANSFERASE 4"/>
    <property type="match status" value="1"/>
</dbReference>
<evidence type="ECO:0000256" key="2">
    <source>
        <dbReference type="ARBA" id="ARBA00022679"/>
    </source>
</evidence>
<name>A0A9Q0JQK0_9ROSI</name>
<dbReference type="InterPro" id="IPR050898">
    <property type="entry name" value="Plant_acyltransferase"/>
</dbReference>
<keyword evidence="2" id="KW-0808">Transferase</keyword>
<dbReference type="AlphaFoldDB" id="A0A9Q0JQK0"/>
<organism evidence="3 4">
    <name type="scientific">Turnera subulata</name>
    <dbReference type="NCBI Taxonomy" id="218843"/>
    <lineage>
        <taxon>Eukaryota</taxon>
        <taxon>Viridiplantae</taxon>
        <taxon>Streptophyta</taxon>
        <taxon>Embryophyta</taxon>
        <taxon>Tracheophyta</taxon>
        <taxon>Spermatophyta</taxon>
        <taxon>Magnoliopsida</taxon>
        <taxon>eudicotyledons</taxon>
        <taxon>Gunneridae</taxon>
        <taxon>Pentapetalae</taxon>
        <taxon>rosids</taxon>
        <taxon>fabids</taxon>
        <taxon>Malpighiales</taxon>
        <taxon>Passifloraceae</taxon>
        <taxon>Turnera</taxon>
    </lineage>
</organism>
<evidence type="ECO:0000313" key="3">
    <source>
        <dbReference type="EMBL" id="KAJ4850483.1"/>
    </source>
</evidence>
<reference evidence="3" key="2">
    <citation type="journal article" date="2023" name="Plants (Basel)">
        <title>Annotation of the Turnera subulata (Passifloraceae) Draft Genome Reveals the S-Locus Evolved after the Divergence of Turneroideae from Passifloroideae in a Stepwise Manner.</title>
        <authorList>
            <person name="Henning P.M."/>
            <person name="Roalson E.H."/>
            <person name="Mir W."/>
            <person name="McCubbin A.G."/>
            <person name="Shore J.S."/>
        </authorList>
    </citation>
    <scope>NUCLEOTIDE SEQUENCE</scope>
    <source>
        <strain evidence="3">F60SS</strain>
    </source>
</reference>
<dbReference type="InterPro" id="IPR023213">
    <property type="entry name" value="CAT-like_dom_sf"/>
</dbReference>
<dbReference type="EMBL" id="JAKUCV010000312">
    <property type="protein sequence ID" value="KAJ4850483.1"/>
    <property type="molecule type" value="Genomic_DNA"/>
</dbReference>